<dbReference type="Proteomes" id="UP001139193">
    <property type="component" value="Unassembled WGS sequence"/>
</dbReference>
<accession>A0A9X1VL00</accession>
<evidence type="ECO:0000313" key="2">
    <source>
        <dbReference type="Proteomes" id="UP001139193"/>
    </source>
</evidence>
<dbReference type="AlphaFoldDB" id="A0A9X1VL00"/>
<keyword evidence="2" id="KW-1185">Reference proteome</keyword>
<gene>
    <name evidence="1" type="ORF">MON38_22330</name>
</gene>
<proteinExistence type="predicted"/>
<dbReference type="EMBL" id="JALBGC010000008">
    <property type="protein sequence ID" value="MCI1190173.1"/>
    <property type="molecule type" value="Genomic_DNA"/>
</dbReference>
<protein>
    <submittedName>
        <fullName evidence="1">Uncharacterized protein</fullName>
    </submittedName>
</protein>
<name>A0A9X1VL00_9BACT</name>
<sequence length="141" mass="15482">MLRKLLLYAALLTLTQCSKCKNDPQPQPPADPLALLPPETQTGQRTFGCLVNGQAWTPAGSQLGGPLISCSYMNSRLAIVVSRRGNFNGLSTFQRISLVLDKVYQNGSYVASDSLFRVAEYEDFNNGCTLTITQYSRDLLS</sequence>
<dbReference type="RefSeq" id="WP_241938382.1">
    <property type="nucleotide sequence ID" value="NZ_JALBGC010000008.1"/>
</dbReference>
<reference evidence="1" key="1">
    <citation type="submission" date="2022-03" db="EMBL/GenBank/DDBJ databases">
        <title>Bacterial whole genome sequence for Hymenobacter sp. DH14.</title>
        <authorList>
            <person name="Le V."/>
        </authorList>
    </citation>
    <scope>NUCLEOTIDE SEQUENCE</scope>
    <source>
        <strain evidence="1">DH14</strain>
    </source>
</reference>
<comment type="caution">
    <text evidence="1">The sequence shown here is derived from an EMBL/GenBank/DDBJ whole genome shotgun (WGS) entry which is preliminary data.</text>
</comment>
<organism evidence="1 2">
    <name type="scientific">Hymenobacter cyanobacteriorum</name>
    <dbReference type="NCBI Taxonomy" id="2926463"/>
    <lineage>
        <taxon>Bacteria</taxon>
        <taxon>Pseudomonadati</taxon>
        <taxon>Bacteroidota</taxon>
        <taxon>Cytophagia</taxon>
        <taxon>Cytophagales</taxon>
        <taxon>Hymenobacteraceae</taxon>
        <taxon>Hymenobacter</taxon>
    </lineage>
</organism>
<evidence type="ECO:0000313" key="1">
    <source>
        <dbReference type="EMBL" id="MCI1190173.1"/>
    </source>
</evidence>